<protein>
    <submittedName>
        <fullName evidence="2">Uncharacterized protein</fullName>
    </submittedName>
</protein>
<reference evidence="2 3" key="1">
    <citation type="submission" date="2020-04" db="EMBL/GenBank/DDBJ databases">
        <title>MicrobeNet Type strains.</title>
        <authorList>
            <person name="Nicholson A.C."/>
        </authorList>
    </citation>
    <scope>NUCLEOTIDE SEQUENCE [LARGE SCALE GENOMIC DNA]</scope>
    <source>
        <strain evidence="2 3">ATCC BAA-14</strain>
    </source>
</reference>
<feature type="region of interest" description="Disordered" evidence="1">
    <location>
        <begin position="300"/>
        <end position="319"/>
    </location>
</feature>
<dbReference type="AlphaFoldDB" id="A0A846WL41"/>
<accession>A0A846WL41</accession>
<comment type="caution">
    <text evidence="2">The sequence shown here is derived from an EMBL/GenBank/DDBJ whole genome shotgun (WGS) entry which is preliminary data.</text>
</comment>
<sequence length="454" mass="43671">MSQPSVSGQPTSGRPEFPALTEMSVNDMIAATPLGPILDRPVGDVLAGLGLPPLPEFPPLPPLPGLPPLPVIDVGLLVKPITDLLGSFGTGDLSAADFDPTVIFQGLSTMLESSMSMAQAALKIADEVWGGQSAVSAAAKTGEASVNSGQLAAQGSGMSFDIQAAAGIVAAGVATLQAILAATIAKITAAVSFTGPAALPLAVSLAGLGLSEATAAVAATRAQLLAPTTHMTVNGAPVPVTNAPTGAAGATQSPFALAGTILDAVSPVISTATEIPSMLTAPLQQVLAADDTAVRPAAYVAPEDGAGGPSGPGGGPAGLGAMPMGAGGAGRGGGGAGGTAITAPLGAARSGMPVVGATEPASYTPASPARAASGTATPMPASMAPMAAAGAARGAGSSDDTHEVPDYLVTEDNGKQMVGGVADVAPAVLGADADPETPPDIELRLGPAGPVSPR</sequence>
<organism evidence="2 3">
    <name type="scientific">Gordonia polyisoprenivorans</name>
    <dbReference type="NCBI Taxonomy" id="84595"/>
    <lineage>
        <taxon>Bacteria</taxon>
        <taxon>Bacillati</taxon>
        <taxon>Actinomycetota</taxon>
        <taxon>Actinomycetes</taxon>
        <taxon>Mycobacteriales</taxon>
        <taxon>Gordoniaceae</taxon>
        <taxon>Gordonia</taxon>
    </lineage>
</organism>
<feature type="compositionally biased region" description="Gly residues" evidence="1">
    <location>
        <begin position="305"/>
        <end position="318"/>
    </location>
</feature>
<evidence type="ECO:0000313" key="3">
    <source>
        <dbReference type="Proteomes" id="UP000563898"/>
    </source>
</evidence>
<feature type="region of interest" description="Disordered" evidence="1">
    <location>
        <begin position="430"/>
        <end position="454"/>
    </location>
</feature>
<proteinExistence type="predicted"/>
<evidence type="ECO:0000313" key="2">
    <source>
        <dbReference type="EMBL" id="NKY01959.1"/>
    </source>
</evidence>
<dbReference type="EMBL" id="JAAXPC010000005">
    <property type="protein sequence ID" value="NKY01959.1"/>
    <property type="molecule type" value="Genomic_DNA"/>
</dbReference>
<name>A0A846WL41_9ACTN</name>
<evidence type="ECO:0000256" key="1">
    <source>
        <dbReference type="SAM" id="MobiDB-lite"/>
    </source>
</evidence>
<dbReference type="RefSeq" id="WP_006370373.1">
    <property type="nucleotide sequence ID" value="NZ_JAAXPC010000005.1"/>
</dbReference>
<gene>
    <name evidence="2" type="ORF">HGA05_10270</name>
</gene>
<dbReference type="Proteomes" id="UP000563898">
    <property type="component" value="Unassembled WGS sequence"/>
</dbReference>